<keyword evidence="1" id="KW-0472">Membrane</keyword>
<dbReference type="Proteomes" id="UP000824250">
    <property type="component" value="Unassembled WGS sequence"/>
</dbReference>
<organism evidence="2 3">
    <name type="scientific">Candidatus Copromonas faecavium</name>
    <name type="common">nom. illeg.</name>
    <dbReference type="NCBI Taxonomy" id="2840740"/>
    <lineage>
        <taxon>Bacteria</taxon>
        <taxon>Bacillati</taxon>
        <taxon>Bacillota</taxon>
        <taxon>Clostridia</taxon>
        <taxon>Lachnospirales</taxon>
        <taxon>Lachnospiraceae</taxon>
        <taxon>Candidatus Copromonas (nom. illeg.)</taxon>
    </lineage>
</organism>
<comment type="caution">
    <text evidence="2">The sequence shown here is derived from an EMBL/GenBank/DDBJ whole genome shotgun (WGS) entry which is preliminary data.</text>
</comment>
<evidence type="ECO:0000256" key="1">
    <source>
        <dbReference type="SAM" id="Phobius"/>
    </source>
</evidence>
<keyword evidence="1" id="KW-1133">Transmembrane helix</keyword>
<evidence type="ECO:0000313" key="2">
    <source>
        <dbReference type="EMBL" id="HIR05964.1"/>
    </source>
</evidence>
<dbReference type="InterPro" id="IPR010374">
    <property type="entry name" value="DUF969"/>
</dbReference>
<reference evidence="2" key="1">
    <citation type="submission" date="2020-10" db="EMBL/GenBank/DDBJ databases">
        <authorList>
            <person name="Gilroy R."/>
        </authorList>
    </citation>
    <scope>NUCLEOTIDE SEQUENCE</scope>
    <source>
        <strain evidence="2">CHK180-2868</strain>
    </source>
</reference>
<evidence type="ECO:0000313" key="3">
    <source>
        <dbReference type="Proteomes" id="UP000824250"/>
    </source>
</evidence>
<reference evidence="2" key="2">
    <citation type="journal article" date="2021" name="PeerJ">
        <title>Extensive microbial diversity within the chicken gut microbiome revealed by metagenomics and culture.</title>
        <authorList>
            <person name="Gilroy R."/>
            <person name="Ravi A."/>
            <person name="Getino M."/>
            <person name="Pursley I."/>
            <person name="Horton D.L."/>
            <person name="Alikhan N.F."/>
            <person name="Baker D."/>
            <person name="Gharbi K."/>
            <person name="Hall N."/>
            <person name="Watson M."/>
            <person name="Adriaenssens E.M."/>
            <person name="Foster-Nyarko E."/>
            <person name="Jarju S."/>
            <person name="Secka A."/>
            <person name="Antonio M."/>
            <person name="Oren A."/>
            <person name="Chaudhuri R.R."/>
            <person name="La Ragione R."/>
            <person name="Hildebrand F."/>
            <person name="Pallen M.J."/>
        </authorList>
    </citation>
    <scope>NUCLEOTIDE SEQUENCE</scope>
    <source>
        <strain evidence="2">CHK180-2868</strain>
    </source>
</reference>
<sequence>MEAIKLIGILIMIVGFILKKDTIATVVAAGIITGLVSGMSFLEVLEILGSSFISQRTATLFVLTLPVVGICEQYGLKEKAVDLIGKAKNATAGKVITLYQILRALGAAFSLRLTGHPQFVRPLIQPMAQGAAQVRYGEVDEADEEEIKAYCAASDNYGNFYAQNCFMGNAGTMLIVSTLVEQGYDVDALQIALCSIPAALVSVLAGAVFNWRLDRHLDKKYQGIERRNRG</sequence>
<name>A0A9D1A590_9FIRM</name>
<feature type="transmembrane region" description="Helical" evidence="1">
    <location>
        <begin position="22"/>
        <end position="45"/>
    </location>
</feature>
<feature type="transmembrane region" description="Helical" evidence="1">
    <location>
        <begin position="57"/>
        <end position="76"/>
    </location>
</feature>
<feature type="transmembrane region" description="Helical" evidence="1">
    <location>
        <begin position="188"/>
        <end position="211"/>
    </location>
</feature>
<dbReference type="EMBL" id="DVGC01000046">
    <property type="protein sequence ID" value="HIR05964.1"/>
    <property type="molecule type" value="Genomic_DNA"/>
</dbReference>
<gene>
    <name evidence="2" type="ORF">IAB28_08375</name>
</gene>
<dbReference type="AlphaFoldDB" id="A0A9D1A590"/>
<keyword evidence="1" id="KW-0812">Transmembrane</keyword>
<accession>A0A9D1A590</accession>
<proteinExistence type="predicted"/>
<protein>
    <submittedName>
        <fullName evidence="2">DUF969 domain-containing protein</fullName>
    </submittedName>
</protein>
<dbReference type="Pfam" id="PF06149">
    <property type="entry name" value="DUF969"/>
    <property type="match status" value="1"/>
</dbReference>